<evidence type="ECO:0000256" key="4">
    <source>
        <dbReference type="ARBA" id="ARBA00022840"/>
    </source>
</evidence>
<dbReference type="PROSITE" id="PS00211">
    <property type="entry name" value="ABC_TRANSPORTER_1"/>
    <property type="match status" value="1"/>
</dbReference>
<evidence type="ECO:0000313" key="6">
    <source>
        <dbReference type="EMBL" id="EYD74928.1"/>
    </source>
</evidence>
<dbReference type="PANTHER" id="PTHR42788:SF19">
    <property type="entry name" value="ALIPHATIC SULFONATES IMPORT ATP-BINDING PROTEIN SSUB 2"/>
    <property type="match status" value="1"/>
</dbReference>
<dbReference type="STRING" id="442562.Rumeso_03569"/>
<protein>
    <submittedName>
        <fullName evidence="6">Alkanesulfonates ABC transporter ATP-binding protein / Sulfonate ABC transporter</fullName>
    </submittedName>
</protein>
<dbReference type="SMART" id="SM00382">
    <property type="entry name" value="AAA"/>
    <property type="match status" value="1"/>
</dbReference>
<evidence type="ECO:0000259" key="5">
    <source>
        <dbReference type="PROSITE" id="PS50893"/>
    </source>
</evidence>
<dbReference type="GO" id="GO:0016887">
    <property type="term" value="F:ATP hydrolysis activity"/>
    <property type="evidence" value="ECO:0007669"/>
    <property type="project" value="InterPro"/>
</dbReference>
<dbReference type="AlphaFoldDB" id="A0A017HL73"/>
<reference evidence="6 7" key="1">
    <citation type="submission" date="2013-02" db="EMBL/GenBank/DDBJ databases">
        <authorList>
            <person name="Fiebig A."/>
            <person name="Goeker M."/>
            <person name="Klenk H.-P.P."/>
        </authorList>
    </citation>
    <scope>NUCLEOTIDE SEQUENCE [LARGE SCALE GENOMIC DNA]</scope>
    <source>
        <strain evidence="6 7">DSM 19309</strain>
    </source>
</reference>
<feature type="domain" description="ABC transporter" evidence="5">
    <location>
        <begin position="15"/>
        <end position="221"/>
    </location>
</feature>
<dbReference type="RefSeq" id="WP_245639206.1">
    <property type="nucleotide sequence ID" value="NZ_KK088563.1"/>
</dbReference>
<accession>A0A017HL73</accession>
<evidence type="ECO:0000256" key="3">
    <source>
        <dbReference type="ARBA" id="ARBA00022741"/>
    </source>
</evidence>
<evidence type="ECO:0000256" key="2">
    <source>
        <dbReference type="ARBA" id="ARBA00022448"/>
    </source>
</evidence>
<comment type="caution">
    <text evidence="6">The sequence shown here is derived from an EMBL/GenBank/DDBJ whole genome shotgun (WGS) entry which is preliminary data.</text>
</comment>
<sequence length="231" mass="24518">MLDLGPEIGAAGPVVLDLDLPGLSFGATPILGPVRLRVRRGETVALTGPSGIGKTSLLRLVAGLGRGPEGSVRLDGRLAMVFQEPTLLPWRTLSQNLTLAAGIGPDEAEAALGEVGLGGLGRRYPGQVSLGQQRRLALARAFACKPDLLLMDEPFVSLDEARAREMMLLFEGLRARHRTATLLVTHDPREAEALADRILRLGGRPAGIVEERQNTGAYFQLSASGVTTSRS</sequence>
<dbReference type="SUPFAM" id="SSF52540">
    <property type="entry name" value="P-loop containing nucleoside triphosphate hydrolases"/>
    <property type="match status" value="1"/>
</dbReference>
<dbReference type="Proteomes" id="UP000019666">
    <property type="component" value="Unassembled WGS sequence"/>
</dbReference>
<dbReference type="Gene3D" id="3.40.50.300">
    <property type="entry name" value="P-loop containing nucleotide triphosphate hydrolases"/>
    <property type="match status" value="1"/>
</dbReference>
<dbReference type="PANTHER" id="PTHR42788">
    <property type="entry name" value="TAURINE IMPORT ATP-BINDING PROTEIN-RELATED"/>
    <property type="match status" value="1"/>
</dbReference>
<keyword evidence="3" id="KW-0547">Nucleotide-binding</keyword>
<organism evidence="6 7">
    <name type="scientific">Rubellimicrobium mesophilum DSM 19309</name>
    <dbReference type="NCBI Taxonomy" id="442562"/>
    <lineage>
        <taxon>Bacteria</taxon>
        <taxon>Pseudomonadati</taxon>
        <taxon>Pseudomonadota</taxon>
        <taxon>Alphaproteobacteria</taxon>
        <taxon>Rhodobacterales</taxon>
        <taxon>Roseobacteraceae</taxon>
        <taxon>Rubellimicrobium</taxon>
    </lineage>
</organism>
<dbReference type="InterPro" id="IPR003439">
    <property type="entry name" value="ABC_transporter-like_ATP-bd"/>
</dbReference>
<dbReference type="InterPro" id="IPR017871">
    <property type="entry name" value="ABC_transporter-like_CS"/>
</dbReference>
<proteinExistence type="inferred from homology"/>
<evidence type="ECO:0000256" key="1">
    <source>
        <dbReference type="ARBA" id="ARBA00005417"/>
    </source>
</evidence>
<name>A0A017HL73_9RHOB</name>
<keyword evidence="4 6" id="KW-0067">ATP-binding</keyword>
<dbReference type="PROSITE" id="PS50893">
    <property type="entry name" value="ABC_TRANSPORTER_2"/>
    <property type="match status" value="1"/>
</dbReference>
<dbReference type="GO" id="GO:0005524">
    <property type="term" value="F:ATP binding"/>
    <property type="evidence" value="ECO:0007669"/>
    <property type="project" value="UniProtKB-KW"/>
</dbReference>
<gene>
    <name evidence="6" type="ORF">Rumeso_03569</name>
</gene>
<comment type="similarity">
    <text evidence="1">Belongs to the ABC transporter superfamily.</text>
</comment>
<dbReference type="InterPro" id="IPR050166">
    <property type="entry name" value="ABC_transporter_ATP-bind"/>
</dbReference>
<evidence type="ECO:0000313" key="7">
    <source>
        <dbReference type="Proteomes" id="UP000019666"/>
    </source>
</evidence>
<dbReference type="InterPro" id="IPR027417">
    <property type="entry name" value="P-loop_NTPase"/>
</dbReference>
<keyword evidence="7" id="KW-1185">Reference proteome</keyword>
<keyword evidence="2" id="KW-0813">Transport</keyword>
<dbReference type="HOGENOM" id="CLU_000604_1_22_5"/>
<dbReference type="InterPro" id="IPR003593">
    <property type="entry name" value="AAA+_ATPase"/>
</dbReference>
<dbReference type="Pfam" id="PF00005">
    <property type="entry name" value="ABC_tran"/>
    <property type="match status" value="1"/>
</dbReference>
<dbReference type="EMBL" id="AOSK01000099">
    <property type="protein sequence ID" value="EYD74928.1"/>
    <property type="molecule type" value="Genomic_DNA"/>
</dbReference>